<dbReference type="NCBIfam" id="TIGR02937">
    <property type="entry name" value="sigma70-ECF"/>
    <property type="match status" value="1"/>
</dbReference>
<dbReference type="InterPro" id="IPR036388">
    <property type="entry name" value="WH-like_DNA-bd_sf"/>
</dbReference>
<evidence type="ECO:0000256" key="5">
    <source>
        <dbReference type="ARBA" id="ARBA00023163"/>
    </source>
</evidence>
<dbReference type="Gene3D" id="1.10.10.10">
    <property type="entry name" value="Winged helix-like DNA-binding domain superfamily/Winged helix DNA-binding domain"/>
    <property type="match status" value="1"/>
</dbReference>
<evidence type="ECO:0000256" key="2">
    <source>
        <dbReference type="ARBA" id="ARBA00023015"/>
    </source>
</evidence>
<feature type="domain" description="RNA polymerase sigma factor 70 region 4 type 2" evidence="7">
    <location>
        <begin position="125"/>
        <end position="175"/>
    </location>
</feature>
<dbReference type="InterPro" id="IPR014284">
    <property type="entry name" value="RNA_pol_sigma-70_dom"/>
</dbReference>
<evidence type="ECO:0008006" key="10">
    <source>
        <dbReference type="Google" id="ProtNLM"/>
    </source>
</evidence>
<dbReference type="PANTHER" id="PTHR43133:SF8">
    <property type="entry name" value="RNA POLYMERASE SIGMA FACTOR HI_1459-RELATED"/>
    <property type="match status" value="1"/>
</dbReference>
<evidence type="ECO:0000256" key="1">
    <source>
        <dbReference type="ARBA" id="ARBA00010641"/>
    </source>
</evidence>
<evidence type="ECO:0000256" key="4">
    <source>
        <dbReference type="ARBA" id="ARBA00023125"/>
    </source>
</evidence>
<reference evidence="8 9" key="1">
    <citation type="journal article" date="2016" name="Nat. Commun.">
        <title>Thousands of microbial genomes shed light on interconnected biogeochemical processes in an aquifer system.</title>
        <authorList>
            <person name="Anantharaman K."/>
            <person name="Brown C.T."/>
            <person name="Hug L.A."/>
            <person name="Sharon I."/>
            <person name="Castelle C.J."/>
            <person name="Probst A.J."/>
            <person name="Thomas B.C."/>
            <person name="Singh A."/>
            <person name="Wilkins M.J."/>
            <person name="Karaoz U."/>
            <person name="Brodie E.L."/>
            <person name="Williams K.H."/>
            <person name="Hubbard S.S."/>
            <person name="Banfield J.F."/>
        </authorList>
    </citation>
    <scope>NUCLEOTIDE SEQUENCE [LARGE SCALE GENOMIC DNA]</scope>
</reference>
<dbReference type="InterPro" id="IPR013324">
    <property type="entry name" value="RNA_pol_sigma_r3/r4-like"/>
</dbReference>
<dbReference type="InterPro" id="IPR007627">
    <property type="entry name" value="RNA_pol_sigma70_r2"/>
</dbReference>
<dbReference type="AlphaFoldDB" id="A0A1F7IH16"/>
<accession>A0A1F7IH16</accession>
<comment type="similarity">
    <text evidence="1">Belongs to the sigma-70 factor family. ECF subfamily.</text>
</comment>
<dbReference type="SUPFAM" id="SSF88946">
    <property type="entry name" value="Sigma2 domain of RNA polymerase sigma factors"/>
    <property type="match status" value="1"/>
</dbReference>
<dbReference type="GO" id="GO:0006352">
    <property type="term" value="P:DNA-templated transcription initiation"/>
    <property type="evidence" value="ECO:0007669"/>
    <property type="project" value="InterPro"/>
</dbReference>
<dbReference type="SUPFAM" id="SSF88659">
    <property type="entry name" value="Sigma3 and sigma4 domains of RNA polymerase sigma factors"/>
    <property type="match status" value="1"/>
</dbReference>
<keyword evidence="4" id="KW-0238">DNA-binding</keyword>
<dbReference type="STRING" id="1802055.A3A74_06450"/>
<proteinExistence type="inferred from homology"/>
<organism evidence="8 9">
    <name type="scientific">Candidatus Roizmanbacteria bacterium RIFCSPLOWO2_01_FULL_35_13</name>
    <dbReference type="NCBI Taxonomy" id="1802055"/>
    <lineage>
        <taxon>Bacteria</taxon>
        <taxon>Candidatus Roizmaniibacteriota</taxon>
    </lineage>
</organism>
<protein>
    <recommendedName>
        <fullName evidence="10">RNA polymerase sigma-70 region 2 domain-containing protein</fullName>
    </recommendedName>
</protein>
<evidence type="ECO:0000259" key="7">
    <source>
        <dbReference type="Pfam" id="PF08281"/>
    </source>
</evidence>
<feature type="domain" description="RNA polymerase sigma-70 region 2" evidence="6">
    <location>
        <begin position="25"/>
        <end position="91"/>
    </location>
</feature>
<keyword evidence="2" id="KW-0805">Transcription regulation</keyword>
<evidence type="ECO:0000313" key="9">
    <source>
        <dbReference type="Proteomes" id="UP000179270"/>
    </source>
</evidence>
<dbReference type="GO" id="GO:0003677">
    <property type="term" value="F:DNA binding"/>
    <property type="evidence" value="ECO:0007669"/>
    <property type="project" value="UniProtKB-KW"/>
</dbReference>
<dbReference type="GO" id="GO:0016987">
    <property type="term" value="F:sigma factor activity"/>
    <property type="evidence" value="ECO:0007669"/>
    <property type="project" value="UniProtKB-KW"/>
</dbReference>
<dbReference type="Pfam" id="PF04542">
    <property type="entry name" value="Sigma70_r2"/>
    <property type="match status" value="1"/>
</dbReference>
<keyword evidence="3" id="KW-0731">Sigma factor</keyword>
<name>A0A1F7IH16_9BACT</name>
<dbReference type="Gene3D" id="1.10.1740.10">
    <property type="match status" value="1"/>
</dbReference>
<dbReference type="PANTHER" id="PTHR43133">
    <property type="entry name" value="RNA POLYMERASE ECF-TYPE SIGMA FACTO"/>
    <property type="match status" value="1"/>
</dbReference>
<evidence type="ECO:0000259" key="6">
    <source>
        <dbReference type="Pfam" id="PF04542"/>
    </source>
</evidence>
<evidence type="ECO:0000256" key="3">
    <source>
        <dbReference type="ARBA" id="ARBA00023082"/>
    </source>
</evidence>
<sequence>MLKQEDEKTLVRRIIQRDEKALLFIYQKYQKSLQNFIYRKLKDYSIAEEISQDVFMDFIEALRDFHFQSSLKTFLYSIARNKTIDYIRKKKLKKILFSALPTYFIEGLRTVFIDDELEKKELSAKIKKTLETLPNDYRIVLGLKYVDGERVNNIAEKLSIGFKATESLLFRARKAFIKIFNTLP</sequence>
<keyword evidence="5" id="KW-0804">Transcription</keyword>
<evidence type="ECO:0000313" key="8">
    <source>
        <dbReference type="EMBL" id="OGK42646.1"/>
    </source>
</evidence>
<dbReference type="Proteomes" id="UP000179270">
    <property type="component" value="Unassembled WGS sequence"/>
</dbReference>
<dbReference type="InterPro" id="IPR013325">
    <property type="entry name" value="RNA_pol_sigma_r2"/>
</dbReference>
<gene>
    <name evidence="8" type="ORF">A3A74_06450</name>
</gene>
<dbReference type="EMBL" id="MGAF01000006">
    <property type="protein sequence ID" value="OGK42646.1"/>
    <property type="molecule type" value="Genomic_DNA"/>
</dbReference>
<comment type="caution">
    <text evidence="8">The sequence shown here is derived from an EMBL/GenBank/DDBJ whole genome shotgun (WGS) entry which is preliminary data.</text>
</comment>
<dbReference type="InterPro" id="IPR039425">
    <property type="entry name" value="RNA_pol_sigma-70-like"/>
</dbReference>
<dbReference type="Pfam" id="PF08281">
    <property type="entry name" value="Sigma70_r4_2"/>
    <property type="match status" value="1"/>
</dbReference>
<dbReference type="InterPro" id="IPR013249">
    <property type="entry name" value="RNA_pol_sigma70_r4_t2"/>
</dbReference>